<dbReference type="InterPro" id="IPR023997">
    <property type="entry name" value="TonB-dep_OMP_SusC/RagA_CS"/>
</dbReference>
<dbReference type="Pfam" id="PF00593">
    <property type="entry name" value="TonB_dep_Rec_b-barrel"/>
    <property type="match status" value="1"/>
</dbReference>
<dbReference type="NCBIfam" id="TIGR04056">
    <property type="entry name" value="OMP_RagA_SusC"/>
    <property type="match status" value="1"/>
</dbReference>
<dbReference type="SUPFAM" id="SSF56935">
    <property type="entry name" value="Porins"/>
    <property type="match status" value="1"/>
</dbReference>
<keyword evidence="3 8" id="KW-1134">Transmembrane beta strand</keyword>
<keyword evidence="6 8" id="KW-0472">Membrane</keyword>
<comment type="similarity">
    <text evidence="8 9">Belongs to the TonB-dependent receptor family.</text>
</comment>
<name>A0ABP9BAG8_9SPHI</name>
<sequence length="1013" mass="111458">MALTGSLAVLMGIGGPFGLSPIQAFGSMKIKTIPSVNVQQQTITGTVTSATDQAPLPGVSVLIKGSTKGVTTDENGRFQIEAANNDVLVFSYIGYISTEQAVGNRTTINLALREESNNLEEVVVVGYGTQKRNEINSAVANVKSEDFNSGGSRSPMDLIQGKVAGLNITRTQGNNPNSKSSIQLRGINSLKGGTAPLVVIDGIPGGNLDLLQQDDIESFSVLKDGSAAAIYGTRANAGVILITTKKGKAGEPRYDYSSYIQHESVAKKPDYMTASDFRSLIDQGIIDKSLDLGGSTDMYEELLKKDNFSHYHNLAASGGTEKSNYRASVFFNDAQGIAKENTKRQFGGRINVNQKGFQDHLEMQFNLAANISKANLLGGGINDDLASADYGTTTGSDFDQAIQRNPTAPIYNPDGSFLEVQGFDNYNPLARLANRIFMRDQSTISGDARFTYNIMDGLKVSAFGSYVRDEYNDRRYRSTADWDQRPEGQYQGFGYAAKANYLTWSRTFESTIDYTTTIADDHSINATAGYSYQYNTLEKFNVNNNGFTNDAMLDWDLGGGGALNNTSLPKPGMGSFKDDNTLVAFFGRVNYSYLGRYSAQVVLRHEGSSRFGANNKWGNFPAASLGWTISEEDFMKDNNFFNNLKLRAGFGVTGNQDIANYQSLLTLSTGGTYLMDGTYFQTFGPSRNANPNLRWEKKTEWNLGVDFAILNNRLSGSIDAYNRLTTDLLYDYNAQQPAFVRDKILTNVGSITNKGIELVLSGSPIKNDKFTWNIDFAGSYQSNRLKELSSDLFQANYLEFGGLPSPGALGNTIRLEEGGKVGNFYGKRFAGFTDDGKWLFYKADGSTGLASEMNNDDLTIIGNGVPKFNVSLNNSLRYKNFDLTVLFRGKLGFDILNTQELYFGNKKFLPRNIFKSAVTKHNQINDDPQYSDYYLEKGDFIKLDNVTLGYTFKLNTNYIRNLRVYASGRNLATFTGYSGLDPELQDTGFTTGIDSRSFYPRTRSFTLGVNVGF</sequence>
<organism evidence="12 13">
    <name type="scientific">Olivibacter ginsenosidimutans</name>
    <dbReference type="NCBI Taxonomy" id="1176537"/>
    <lineage>
        <taxon>Bacteria</taxon>
        <taxon>Pseudomonadati</taxon>
        <taxon>Bacteroidota</taxon>
        <taxon>Sphingobacteriia</taxon>
        <taxon>Sphingobacteriales</taxon>
        <taxon>Sphingobacteriaceae</taxon>
        <taxon>Olivibacter</taxon>
    </lineage>
</organism>
<gene>
    <name evidence="12" type="ORF">GCM10023231_20900</name>
</gene>
<proteinExistence type="inferred from homology"/>
<evidence type="ECO:0000256" key="2">
    <source>
        <dbReference type="ARBA" id="ARBA00022448"/>
    </source>
</evidence>
<dbReference type="InterPro" id="IPR008969">
    <property type="entry name" value="CarboxyPept-like_regulatory"/>
</dbReference>
<evidence type="ECO:0000256" key="5">
    <source>
        <dbReference type="ARBA" id="ARBA00023077"/>
    </source>
</evidence>
<keyword evidence="12" id="KW-0675">Receptor</keyword>
<dbReference type="EMBL" id="BAABIQ010000032">
    <property type="protein sequence ID" value="GAA4792548.1"/>
    <property type="molecule type" value="Genomic_DNA"/>
</dbReference>
<dbReference type="Pfam" id="PF07715">
    <property type="entry name" value="Plug"/>
    <property type="match status" value="1"/>
</dbReference>
<evidence type="ECO:0000256" key="7">
    <source>
        <dbReference type="ARBA" id="ARBA00023237"/>
    </source>
</evidence>
<feature type="domain" description="TonB-dependent receptor plug" evidence="11">
    <location>
        <begin position="133"/>
        <end position="239"/>
    </location>
</feature>
<dbReference type="Pfam" id="PF13715">
    <property type="entry name" value="CarbopepD_reg_2"/>
    <property type="match status" value="1"/>
</dbReference>
<evidence type="ECO:0000313" key="12">
    <source>
        <dbReference type="EMBL" id="GAA4792548.1"/>
    </source>
</evidence>
<dbReference type="InterPro" id="IPR037066">
    <property type="entry name" value="Plug_dom_sf"/>
</dbReference>
<evidence type="ECO:0000256" key="6">
    <source>
        <dbReference type="ARBA" id="ARBA00023136"/>
    </source>
</evidence>
<reference evidence="13" key="1">
    <citation type="journal article" date="2019" name="Int. J. Syst. Evol. Microbiol.">
        <title>The Global Catalogue of Microorganisms (GCM) 10K type strain sequencing project: providing services to taxonomists for standard genome sequencing and annotation.</title>
        <authorList>
            <consortium name="The Broad Institute Genomics Platform"/>
            <consortium name="The Broad Institute Genome Sequencing Center for Infectious Disease"/>
            <person name="Wu L."/>
            <person name="Ma J."/>
        </authorList>
    </citation>
    <scope>NUCLEOTIDE SEQUENCE [LARGE SCALE GENOMIC DNA]</scope>
    <source>
        <strain evidence="13">JCM 18200</strain>
    </source>
</reference>
<comment type="subcellular location">
    <subcellularLocation>
        <location evidence="1 8">Cell outer membrane</location>
        <topology evidence="1 8">Multi-pass membrane protein</topology>
    </subcellularLocation>
</comment>
<accession>A0ABP9BAG8</accession>
<dbReference type="Gene3D" id="2.170.130.10">
    <property type="entry name" value="TonB-dependent receptor, plug domain"/>
    <property type="match status" value="1"/>
</dbReference>
<evidence type="ECO:0000313" key="13">
    <source>
        <dbReference type="Proteomes" id="UP001501411"/>
    </source>
</evidence>
<keyword evidence="5 9" id="KW-0798">TonB box</keyword>
<dbReference type="InterPro" id="IPR000531">
    <property type="entry name" value="Beta-barrel_TonB"/>
</dbReference>
<dbReference type="PROSITE" id="PS52016">
    <property type="entry name" value="TONB_DEPENDENT_REC_3"/>
    <property type="match status" value="1"/>
</dbReference>
<keyword evidence="7 8" id="KW-0998">Cell outer membrane</keyword>
<evidence type="ECO:0000259" key="10">
    <source>
        <dbReference type="Pfam" id="PF00593"/>
    </source>
</evidence>
<evidence type="ECO:0000256" key="8">
    <source>
        <dbReference type="PROSITE-ProRule" id="PRU01360"/>
    </source>
</evidence>
<keyword evidence="4 8" id="KW-0812">Transmembrane</keyword>
<dbReference type="Proteomes" id="UP001501411">
    <property type="component" value="Unassembled WGS sequence"/>
</dbReference>
<comment type="caution">
    <text evidence="12">The sequence shown here is derived from an EMBL/GenBank/DDBJ whole genome shotgun (WGS) entry which is preliminary data.</text>
</comment>
<evidence type="ECO:0000256" key="3">
    <source>
        <dbReference type="ARBA" id="ARBA00022452"/>
    </source>
</evidence>
<evidence type="ECO:0000259" key="11">
    <source>
        <dbReference type="Pfam" id="PF07715"/>
    </source>
</evidence>
<evidence type="ECO:0000256" key="9">
    <source>
        <dbReference type="RuleBase" id="RU003357"/>
    </source>
</evidence>
<feature type="domain" description="TonB-dependent receptor-like beta-barrel" evidence="10">
    <location>
        <begin position="454"/>
        <end position="971"/>
    </location>
</feature>
<evidence type="ECO:0000256" key="1">
    <source>
        <dbReference type="ARBA" id="ARBA00004571"/>
    </source>
</evidence>
<dbReference type="Gene3D" id="2.60.40.1120">
    <property type="entry name" value="Carboxypeptidase-like, regulatory domain"/>
    <property type="match status" value="1"/>
</dbReference>
<dbReference type="InterPro" id="IPR039426">
    <property type="entry name" value="TonB-dep_rcpt-like"/>
</dbReference>
<dbReference type="NCBIfam" id="TIGR04057">
    <property type="entry name" value="SusC_RagA_signa"/>
    <property type="match status" value="1"/>
</dbReference>
<keyword evidence="13" id="KW-1185">Reference proteome</keyword>
<dbReference type="InterPro" id="IPR012910">
    <property type="entry name" value="Plug_dom"/>
</dbReference>
<dbReference type="Gene3D" id="2.40.170.20">
    <property type="entry name" value="TonB-dependent receptor, beta-barrel domain"/>
    <property type="match status" value="1"/>
</dbReference>
<dbReference type="InterPro" id="IPR036942">
    <property type="entry name" value="Beta-barrel_TonB_sf"/>
</dbReference>
<keyword evidence="2 8" id="KW-0813">Transport</keyword>
<dbReference type="InterPro" id="IPR023996">
    <property type="entry name" value="TonB-dep_OMP_SusC/RagA"/>
</dbReference>
<evidence type="ECO:0000256" key="4">
    <source>
        <dbReference type="ARBA" id="ARBA00022692"/>
    </source>
</evidence>
<dbReference type="SUPFAM" id="SSF49464">
    <property type="entry name" value="Carboxypeptidase regulatory domain-like"/>
    <property type="match status" value="1"/>
</dbReference>
<protein>
    <submittedName>
        <fullName evidence="12">TonB-dependent receptor</fullName>
    </submittedName>
</protein>